<sequence length="148" mass="17179">MARSVVRFWGSSPAWILGLIGLSLRVRWSRPDSCLQVWDRFWDLGPGSVQSPSSVVLCMGSLHPCSVVLFRFTSGPEVRKNYFDSARLVFEKKTIKPYFLEEVSDWLLEKIYSPREEALTLQRPKELKVFQEVVIHKVDYKGSCEYFL</sequence>
<keyword evidence="2" id="KW-1185">Reference proteome</keyword>
<reference evidence="1" key="2">
    <citation type="submission" date="2021-03" db="UniProtKB">
        <authorList>
            <consortium name="EnsemblPlants"/>
        </authorList>
    </citation>
    <scope>IDENTIFICATION</scope>
</reference>
<evidence type="ECO:0000313" key="2">
    <source>
        <dbReference type="Proteomes" id="UP000596661"/>
    </source>
</evidence>
<organism evidence="1 2">
    <name type="scientific">Cannabis sativa</name>
    <name type="common">Hemp</name>
    <name type="synonym">Marijuana</name>
    <dbReference type="NCBI Taxonomy" id="3483"/>
    <lineage>
        <taxon>Eukaryota</taxon>
        <taxon>Viridiplantae</taxon>
        <taxon>Streptophyta</taxon>
        <taxon>Embryophyta</taxon>
        <taxon>Tracheophyta</taxon>
        <taxon>Spermatophyta</taxon>
        <taxon>Magnoliopsida</taxon>
        <taxon>eudicotyledons</taxon>
        <taxon>Gunneridae</taxon>
        <taxon>Pentapetalae</taxon>
        <taxon>rosids</taxon>
        <taxon>fabids</taxon>
        <taxon>Rosales</taxon>
        <taxon>Cannabaceae</taxon>
        <taxon>Cannabis</taxon>
    </lineage>
</organism>
<proteinExistence type="predicted"/>
<protein>
    <submittedName>
        <fullName evidence="1">Uncharacterized protein</fullName>
    </submittedName>
</protein>
<dbReference type="Proteomes" id="UP000596661">
    <property type="component" value="Chromosome 7"/>
</dbReference>
<dbReference type="EnsemblPlants" id="evm.model.07.577">
    <property type="protein sequence ID" value="cds.evm.model.07.577"/>
    <property type="gene ID" value="evm.TU.07.577"/>
</dbReference>
<accession>A0A803Q5K9</accession>
<name>A0A803Q5K9_CANSA</name>
<dbReference type="AlphaFoldDB" id="A0A803Q5K9"/>
<evidence type="ECO:0000313" key="1">
    <source>
        <dbReference type="EnsemblPlants" id="cds.evm.model.07.577"/>
    </source>
</evidence>
<dbReference type="Gramene" id="evm.model.07.577">
    <property type="protein sequence ID" value="cds.evm.model.07.577"/>
    <property type="gene ID" value="evm.TU.07.577"/>
</dbReference>
<reference evidence="1" key="1">
    <citation type="submission" date="2018-11" db="EMBL/GenBank/DDBJ databases">
        <authorList>
            <person name="Grassa J C."/>
        </authorList>
    </citation>
    <scope>NUCLEOTIDE SEQUENCE [LARGE SCALE GENOMIC DNA]</scope>
</reference>
<dbReference type="EMBL" id="UZAU01000640">
    <property type="status" value="NOT_ANNOTATED_CDS"/>
    <property type="molecule type" value="Genomic_DNA"/>
</dbReference>